<gene>
    <name evidence="1" type="ORF">IAB60_01950</name>
</gene>
<organism evidence="1 2">
    <name type="scientific">Candidatus Caccovicinus merdipullorum</name>
    <dbReference type="NCBI Taxonomy" id="2840724"/>
    <lineage>
        <taxon>Bacteria</taxon>
        <taxon>Bacillati</taxon>
        <taxon>Bacillota</taxon>
        <taxon>Clostridia</taxon>
        <taxon>Eubacteriales</taxon>
        <taxon>Candidatus Caccovicinus</taxon>
    </lineage>
</organism>
<protein>
    <submittedName>
        <fullName evidence="1">Uncharacterized protein</fullName>
    </submittedName>
</protein>
<dbReference type="AlphaFoldDB" id="A0A9D1KEH6"/>
<evidence type="ECO:0000313" key="2">
    <source>
        <dbReference type="Proteomes" id="UP000886860"/>
    </source>
</evidence>
<accession>A0A9D1KEH6</accession>
<sequence>MKKFTGGLCRREPCARGRWPVAVTPDAADLETLFADLAKNISKPGATNIVIVDKVNPDFEIVSVGTPPAPTILADCPEPEFSEDCRQPVRVKLEGCQDTAEYDLGDVYLESQGKILELDLTLKNICPGKRVALAVILTEVDSYGTEYPRGMKILTVPAHFRTGCQDISVRCIKFVLPDDLNVSCSARCCERNFKARVISHYIDSGFDCCGNVQVTV</sequence>
<reference evidence="1" key="1">
    <citation type="submission" date="2020-10" db="EMBL/GenBank/DDBJ databases">
        <authorList>
            <person name="Gilroy R."/>
        </authorList>
    </citation>
    <scope>NUCLEOTIDE SEQUENCE</scope>
    <source>
        <strain evidence="1">CHK123-3438</strain>
    </source>
</reference>
<comment type="caution">
    <text evidence="1">The sequence shown here is derived from an EMBL/GenBank/DDBJ whole genome shotgun (WGS) entry which is preliminary data.</text>
</comment>
<dbReference type="Proteomes" id="UP000886860">
    <property type="component" value="Unassembled WGS sequence"/>
</dbReference>
<evidence type="ECO:0000313" key="1">
    <source>
        <dbReference type="EMBL" id="HIT40854.1"/>
    </source>
</evidence>
<name>A0A9D1KEH6_9FIRM</name>
<reference evidence="1" key="2">
    <citation type="journal article" date="2021" name="PeerJ">
        <title>Extensive microbial diversity within the chicken gut microbiome revealed by metagenomics and culture.</title>
        <authorList>
            <person name="Gilroy R."/>
            <person name="Ravi A."/>
            <person name="Getino M."/>
            <person name="Pursley I."/>
            <person name="Horton D.L."/>
            <person name="Alikhan N.F."/>
            <person name="Baker D."/>
            <person name="Gharbi K."/>
            <person name="Hall N."/>
            <person name="Watson M."/>
            <person name="Adriaenssens E.M."/>
            <person name="Foster-Nyarko E."/>
            <person name="Jarju S."/>
            <person name="Secka A."/>
            <person name="Antonio M."/>
            <person name="Oren A."/>
            <person name="Chaudhuri R.R."/>
            <person name="La Ragione R."/>
            <person name="Hildebrand F."/>
            <person name="Pallen M.J."/>
        </authorList>
    </citation>
    <scope>NUCLEOTIDE SEQUENCE</scope>
    <source>
        <strain evidence="1">CHK123-3438</strain>
    </source>
</reference>
<proteinExistence type="predicted"/>
<dbReference type="EMBL" id="DVKS01000036">
    <property type="protein sequence ID" value="HIT40854.1"/>
    <property type="molecule type" value="Genomic_DNA"/>
</dbReference>